<feature type="transmembrane region" description="Helical" evidence="2">
    <location>
        <begin position="83"/>
        <end position="103"/>
    </location>
</feature>
<feature type="transmembrane region" description="Helical" evidence="2">
    <location>
        <begin position="57"/>
        <end position="77"/>
    </location>
</feature>
<organism evidence="3 4">
    <name type="scientific">Solirubrobacter phytolaccae</name>
    <dbReference type="NCBI Taxonomy" id="1404360"/>
    <lineage>
        <taxon>Bacteria</taxon>
        <taxon>Bacillati</taxon>
        <taxon>Actinomycetota</taxon>
        <taxon>Thermoleophilia</taxon>
        <taxon>Solirubrobacterales</taxon>
        <taxon>Solirubrobacteraceae</taxon>
        <taxon>Solirubrobacter</taxon>
    </lineage>
</organism>
<keyword evidence="4" id="KW-1185">Reference proteome</keyword>
<evidence type="ECO:0000256" key="1">
    <source>
        <dbReference type="SAM" id="MobiDB-lite"/>
    </source>
</evidence>
<dbReference type="AlphaFoldDB" id="A0A9X3SC88"/>
<keyword evidence="2" id="KW-0472">Membrane</keyword>
<keyword evidence="2" id="KW-1133">Transmembrane helix</keyword>
<protein>
    <submittedName>
        <fullName evidence="3">Uncharacterized protein</fullName>
    </submittedName>
</protein>
<feature type="compositionally biased region" description="Basic residues" evidence="1">
    <location>
        <begin position="1"/>
        <end position="14"/>
    </location>
</feature>
<evidence type="ECO:0000313" key="3">
    <source>
        <dbReference type="EMBL" id="MDA0178802.1"/>
    </source>
</evidence>
<accession>A0A9X3SC88</accession>
<keyword evidence="2" id="KW-0812">Transmembrane</keyword>
<name>A0A9X3SC88_9ACTN</name>
<reference evidence="3" key="1">
    <citation type="submission" date="2022-10" db="EMBL/GenBank/DDBJ databases">
        <title>The WGS of Solirubrobacter phytolaccae KCTC 29190.</title>
        <authorList>
            <person name="Jiang Z."/>
        </authorList>
    </citation>
    <scope>NUCLEOTIDE SEQUENCE</scope>
    <source>
        <strain evidence="3">KCTC 29190</strain>
    </source>
</reference>
<sequence>MAQTKRKRRTKHRGNAAGAIESRGRTGRKPTPEEQKQSVRAQARERRVSKPPTWNSAALKALMMAVLLFVLTQVGIFGGDTTIQQGVLLAAMAMLIYTPLAYVTDRWVYKKNLLRAKQPKR</sequence>
<dbReference type="EMBL" id="JAPDDP010000001">
    <property type="protein sequence ID" value="MDA0178802.1"/>
    <property type="molecule type" value="Genomic_DNA"/>
</dbReference>
<evidence type="ECO:0000313" key="4">
    <source>
        <dbReference type="Proteomes" id="UP001147653"/>
    </source>
</evidence>
<comment type="caution">
    <text evidence="3">The sequence shown here is derived from an EMBL/GenBank/DDBJ whole genome shotgun (WGS) entry which is preliminary data.</text>
</comment>
<evidence type="ECO:0000256" key="2">
    <source>
        <dbReference type="SAM" id="Phobius"/>
    </source>
</evidence>
<gene>
    <name evidence="3" type="ORF">OJ997_00725</name>
</gene>
<feature type="region of interest" description="Disordered" evidence="1">
    <location>
        <begin position="1"/>
        <end position="52"/>
    </location>
</feature>
<proteinExistence type="predicted"/>
<dbReference type="Proteomes" id="UP001147653">
    <property type="component" value="Unassembled WGS sequence"/>
</dbReference>
<feature type="compositionally biased region" description="Basic and acidic residues" evidence="1">
    <location>
        <begin position="30"/>
        <end position="48"/>
    </location>
</feature>
<dbReference type="RefSeq" id="WP_270023070.1">
    <property type="nucleotide sequence ID" value="NZ_JAPDDP010000001.1"/>
</dbReference>